<keyword evidence="3" id="KW-1185">Reference proteome</keyword>
<dbReference type="SUPFAM" id="SSF53448">
    <property type="entry name" value="Nucleotide-diphospho-sugar transferases"/>
    <property type="match status" value="1"/>
</dbReference>
<dbReference type="InterPro" id="IPR029044">
    <property type="entry name" value="Nucleotide-diphossugar_trans"/>
</dbReference>
<dbReference type="GO" id="GO:0016758">
    <property type="term" value="F:hexosyltransferase activity"/>
    <property type="evidence" value="ECO:0007669"/>
    <property type="project" value="UniProtKB-ARBA"/>
</dbReference>
<dbReference type="Proteomes" id="UP001144805">
    <property type="component" value="Unassembled WGS sequence"/>
</dbReference>
<dbReference type="Pfam" id="PF00535">
    <property type="entry name" value="Glycos_transf_2"/>
    <property type="match status" value="1"/>
</dbReference>
<dbReference type="AlphaFoldDB" id="A0A9X3DYV0"/>
<evidence type="ECO:0000313" key="2">
    <source>
        <dbReference type="EMBL" id="MCX5568395.1"/>
    </source>
</evidence>
<evidence type="ECO:0000259" key="1">
    <source>
        <dbReference type="Pfam" id="PF00535"/>
    </source>
</evidence>
<reference evidence="2" key="1">
    <citation type="submission" date="2022-11" db="EMBL/GenBank/DDBJ databases">
        <title>Biodiversity and phylogenetic relationships of bacteria.</title>
        <authorList>
            <person name="Machado R.A.R."/>
            <person name="Bhat A."/>
            <person name="Loulou A."/>
            <person name="Kallel S."/>
        </authorList>
    </citation>
    <scope>NUCLEOTIDE SEQUENCE</scope>
    <source>
        <strain evidence="2">K-TC2</strain>
    </source>
</reference>
<feature type="domain" description="Glycosyltransferase 2-like" evidence="1">
    <location>
        <begin position="7"/>
        <end position="110"/>
    </location>
</feature>
<dbReference type="Gene3D" id="3.90.550.10">
    <property type="entry name" value="Spore Coat Polysaccharide Biosynthesis Protein SpsA, Chain A"/>
    <property type="match status" value="1"/>
</dbReference>
<dbReference type="RefSeq" id="WP_266337335.1">
    <property type="nucleotide sequence ID" value="NZ_JAPKNK010000001.1"/>
</dbReference>
<accession>A0A9X3DYV0</accession>
<gene>
    <name evidence="2" type="ORF">OSH07_04225</name>
</gene>
<dbReference type="CDD" id="cd00761">
    <property type="entry name" value="Glyco_tranf_GTA_type"/>
    <property type="match status" value="1"/>
</dbReference>
<comment type="caution">
    <text evidence="2">The sequence shown here is derived from an EMBL/GenBank/DDBJ whole genome shotgun (WGS) entry which is preliminary data.</text>
</comment>
<evidence type="ECO:0000313" key="3">
    <source>
        <dbReference type="Proteomes" id="UP001144805"/>
    </source>
</evidence>
<sequence length="353" mass="38778">MAAPLVSFVVINYNYEDYLAEAIDSVLAQDYPNIECVVIDNASTDGSREVLARYEGVDARLSIRRFDRNLNQMGALLKILDDLRGRYLTIVDADDFIFPNYASQHVLAHEMAPRGLAFTSSCVVEVDGAGCVLTAGYDPFLSNVVQARLADGEANAVEGVGATDRALLLEAIRLVDRDDPKWRWSPGTANMHDLSLVRATRPIGHAEAYVGATDNYFMWLNHAIAGSAQILTPLSAYRHHGRNRYGAMPSVAGLTIGTRSGVNRSAVRRRDITLALASRARAFQQLAPGRFWKLMDAPAAADGQPVELYFANPLVQKILIEHRAELLSLGAAEVERELAERMGRKAARRIARA</sequence>
<name>A0A9X3DYV0_9HYPH</name>
<dbReference type="InterPro" id="IPR001173">
    <property type="entry name" value="Glyco_trans_2-like"/>
</dbReference>
<dbReference type="PANTHER" id="PTHR22916:SF3">
    <property type="entry name" value="UDP-GLCNAC:BETAGAL BETA-1,3-N-ACETYLGLUCOSAMINYLTRANSFERASE-LIKE PROTEIN 1"/>
    <property type="match status" value="1"/>
</dbReference>
<dbReference type="PANTHER" id="PTHR22916">
    <property type="entry name" value="GLYCOSYLTRANSFERASE"/>
    <property type="match status" value="1"/>
</dbReference>
<dbReference type="EMBL" id="JAPKNK010000001">
    <property type="protein sequence ID" value="MCX5568395.1"/>
    <property type="molecule type" value="Genomic_DNA"/>
</dbReference>
<protein>
    <submittedName>
        <fullName evidence="2">Glycosyltransferase family A protein</fullName>
    </submittedName>
</protein>
<organism evidence="2 3">
    <name type="scientific">Kaistia nematophila</name>
    <dbReference type="NCBI Taxonomy" id="2994654"/>
    <lineage>
        <taxon>Bacteria</taxon>
        <taxon>Pseudomonadati</taxon>
        <taxon>Pseudomonadota</taxon>
        <taxon>Alphaproteobacteria</taxon>
        <taxon>Hyphomicrobiales</taxon>
        <taxon>Kaistiaceae</taxon>
        <taxon>Kaistia</taxon>
    </lineage>
</organism>
<proteinExistence type="predicted"/>